<dbReference type="STRING" id="1163617.SCD_n02932"/>
<evidence type="ECO:0000313" key="1">
    <source>
        <dbReference type="EMBL" id="BAN36731.1"/>
    </source>
</evidence>
<reference evidence="1 2" key="1">
    <citation type="journal article" date="2012" name="Appl. Environ. Microbiol.">
        <title>Draft genome sequence of a psychrotolerant sulfur-oxidizing bacterium, Sulfuricella denitrificans skB26, and proteomic insights into cold adaptation.</title>
        <authorList>
            <person name="Watanabe T."/>
            <person name="Kojima H."/>
            <person name="Fukui M."/>
        </authorList>
    </citation>
    <scope>NUCLEOTIDE SEQUENCE [LARGE SCALE GENOMIC DNA]</scope>
    <source>
        <strain evidence="2">skB26</strain>
    </source>
</reference>
<dbReference type="HOGENOM" id="CLU_735552_0_0_4"/>
<dbReference type="RefSeq" id="WP_009207308.1">
    <property type="nucleotide sequence ID" value="NC_022357.1"/>
</dbReference>
<sequence length="386" mass="42650">MSELTPEDALRLNVLLAGEIQAIRIDEANMTVLGLSPRGEAAVKLHPTGRSDQYLRRVRELLAGHAIGSPGGYPVYIQRWTRMGQARDKGLDRLLLLGEPEAVVSVAYSNGLTDELARCAWWAMPTADNARRMLERECVVQGQMGKILADYLIEHLPFESEPHIIMDTVRIVLQPGLTDASARQRLWKKATYDNAYYLGFFECMPDDLPEQHAPRADWETQRAKLTPLIGQGNPYARQLERLLSGPGQAFLQTSEEVLRRPENQDVIIALLNAIAAYFSAVRSGTGACRRSVEAALAHAEAVCASNEQPVEVRELLNAVPELAGEIRAMIALACMGAETATPVLALTTASGTLMRKKLEPVITPILHLFATLRGRPFTATTPRRRR</sequence>
<organism evidence="1 2">
    <name type="scientific">Sulfuricella denitrificans (strain DSM 22764 / NBRC 105220 / skB26)</name>
    <dbReference type="NCBI Taxonomy" id="1163617"/>
    <lineage>
        <taxon>Bacteria</taxon>
        <taxon>Pseudomonadati</taxon>
        <taxon>Pseudomonadota</taxon>
        <taxon>Betaproteobacteria</taxon>
        <taxon>Nitrosomonadales</taxon>
        <taxon>Sulfuricellaceae</taxon>
        <taxon>Sulfuricella</taxon>
    </lineage>
</organism>
<dbReference type="eggNOG" id="ENOG502ZA3I">
    <property type="taxonomic scope" value="Bacteria"/>
</dbReference>
<dbReference type="Proteomes" id="UP000015559">
    <property type="component" value="Chromosome"/>
</dbReference>
<proteinExistence type="predicted"/>
<keyword evidence="2" id="KW-1185">Reference proteome</keyword>
<accession>S6AK50</accession>
<protein>
    <submittedName>
        <fullName evidence="1">Protein involved in sulfur oxidation dsrS</fullName>
    </submittedName>
</protein>
<evidence type="ECO:0000313" key="2">
    <source>
        <dbReference type="Proteomes" id="UP000015559"/>
    </source>
</evidence>
<name>S6AK50_SULDS</name>
<dbReference type="EMBL" id="AP013066">
    <property type="protein sequence ID" value="BAN36731.1"/>
    <property type="molecule type" value="Genomic_DNA"/>
</dbReference>
<dbReference type="KEGG" id="sdr:SCD_n02932"/>
<gene>
    <name evidence="1" type="primary">dsrS</name>
    <name evidence="1" type="ORF">SCD_n02932</name>
</gene>
<dbReference type="AlphaFoldDB" id="S6AK50"/>